<dbReference type="SUPFAM" id="SSF53474">
    <property type="entry name" value="alpha/beta-Hydrolases"/>
    <property type="match status" value="1"/>
</dbReference>
<feature type="compositionally biased region" description="Polar residues" evidence="1">
    <location>
        <begin position="1"/>
        <end position="10"/>
    </location>
</feature>
<dbReference type="InterPro" id="IPR010662">
    <property type="entry name" value="RBBP9/YdeN"/>
</dbReference>
<dbReference type="EMBL" id="JABEQM010000002">
    <property type="protein sequence ID" value="MBB2200610.1"/>
    <property type="molecule type" value="Genomic_DNA"/>
</dbReference>
<dbReference type="Pfam" id="PF06821">
    <property type="entry name" value="Ser_hydrolase"/>
    <property type="match status" value="1"/>
</dbReference>
<dbReference type="AlphaFoldDB" id="A0A7W4K5L0"/>
<proteinExistence type="predicted"/>
<accession>A0A7W4K5L0</accession>
<evidence type="ECO:0000313" key="2">
    <source>
        <dbReference type="EMBL" id="MBB2200610.1"/>
    </source>
</evidence>
<gene>
    <name evidence="2" type="ORF">HLH28_03275</name>
</gene>
<reference evidence="2 3" key="1">
    <citation type="submission" date="2020-04" db="EMBL/GenBank/DDBJ databases">
        <title>Description of novel Gluconacetobacter.</title>
        <authorList>
            <person name="Sombolestani A."/>
        </authorList>
    </citation>
    <scope>NUCLEOTIDE SEQUENCE [LARGE SCALE GENOMIC DNA]</scope>
    <source>
        <strain evidence="2 3">LMG 27802</strain>
    </source>
</reference>
<keyword evidence="3" id="KW-1185">Reference proteome</keyword>
<evidence type="ECO:0000256" key="1">
    <source>
        <dbReference type="SAM" id="MobiDB-lite"/>
    </source>
</evidence>
<dbReference type="GO" id="GO:0016787">
    <property type="term" value="F:hydrolase activity"/>
    <property type="evidence" value="ECO:0007669"/>
    <property type="project" value="UniProtKB-KW"/>
</dbReference>
<dbReference type="InterPro" id="IPR029058">
    <property type="entry name" value="AB_hydrolase_fold"/>
</dbReference>
<evidence type="ECO:0000313" key="3">
    <source>
        <dbReference type="Proteomes" id="UP000578030"/>
    </source>
</evidence>
<dbReference type="Gene3D" id="3.40.50.1820">
    <property type="entry name" value="alpha/beta hydrolase"/>
    <property type="match status" value="1"/>
</dbReference>
<feature type="region of interest" description="Disordered" evidence="1">
    <location>
        <begin position="1"/>
        <end position="27"/>
    </location>
</feature>
<organism evidence="2 3">
    <name type="scientific">Gluconacetobacter tumulisoli</name>
    <dbReference type="NCBI Taxonomy" id="1286189"/>
    <lineage>
        <taxon>Bacteria</taxon>
        <taxon>Pseudomonadati</taxon>
        <taxon>Pseudomonadota</taxon>
        <taxon>Alphaproteobacteria</taxon>
        <taxon>Acetobacterales</taxon>
        <taxon>Acetobacteraceae</taxon>
        <taxon>Gluconacetobacter</taxon>
    </lineage>
</organism>
<name>A0A7W4K5L0_9PROT</name>
<keyword evidence="2" id="KW-0378">Hydrolase</keyword>
<dbReference type="Proteomes" id="UP000578030">
    <property type="component" value="Unassembled WGS sequence"/>
</dbReference>
<sequence>MSTVNHTNRISPWRGDRPAGQSSTGTADAAPVVAPSLMTLSAFEIVIVPGLYGSGPDHWQSRWEAFLHRQGVTVRRVVQRNWANPTYRAWGNGLRHAMRACRRPAILVAHSLGAVLVARRASEHRLGIAAGALLVAPADVEQHAGPDACRVGGFAPLPVTPLPFPSLLIASRNDEWLSPARADALAARWGSTLVDAGRIGHIGSASDIGLWPDGLSALLQLARSLPIPRDGPFTPMASQ</sequence>
<comment type="caution">
    <text evidence="2">The sequence shown here is derived from an EMBL/GenBank/DDBJ whole genome shotgun (WGS) entry which is preliminary data.</text>
</comment>
<protein>
    <submittedName>
        <fullName evidence="2">Alpha/beta hydrolase</fullName>
    </submittedName>
</protein>